<reference evidence="2" key="2">
    <citation type="submission" date="2025-08" db="UniProtKB">
        <authorList>
            <consortium name="Ensembl"/>
        </authorList>
    </citation>
    <scope>IDENTIFICATION</scope>
</reference>
<dbReference type="SMART" id="SM00186">
    <property type="entry name" value="FBG"/>
    <property type="match status" value="1"/>
</dbReference>
<evidence type="ECO:0000313" key="3">
    <source>
        <dbReference type="Proteomes" id="UP000008144"/>
    </source>
</evidence>
<accession>H2XR39</accession>
<dbReference type="InterPro" id="IPR002181">
    <property type="entry name" value="Fibrinogen_a/b/g_C_dom"/>
</dbReference>
<reference evidence="2" key="3">
    <citation type="submission" date="2025-09" db="UniProtKB">
        <authorList>
            <consortium name="Ensembl"/>
        </authorList>
    </citation>
    <scope>IDENTIFICATION</scope>
</reference>
<dbReference type="InterPro" id="IPR014716">
    <property type="entry name" value="Fibrinogen_a/b/g_C_1"/>
</dbReference>
<dbReference type="Gene3D" id="3.90.215.10">
    <property type="entry name" value="Gamma Fibrinogen, chain A, domain 1"/>
    <property type="match status" value="1"/>
</dbReference>
<dbReference type="GeneTree" id="ENSGT00940000163551"/>
<protein>
    <submittedName>
        <fullName evidence="2">Ficolin-2-like</fullName>
    </submittedName>
</protein>
<gene>
    <name evidence="2" type="primary">LOC100182094</name>
</gene>
<proteinExistence type="predicted"/>
<dbReference type="PANTHER" id="PTHR19143:SF444">
    <property type="entry name" value="PROTEIN SCABROUS"/>
    <property type="match status" value="1"/>
</dbReference>
<dbReference type="Ensembl" id="ENSCINT00000035101.1">
    <property type="protein sequence ID" value="ENSCINP00000032123.1"/>
    <property type="gene ID" value="ENSCING00000024585.1"/>
</dbReference>
<dbReference type="PROSITE" id="PS51406">
    <property type="entry name" value="FIBRINOGEN_C_2"/>
    <property type="match status" value="1"/>
</dbReference>
<dbReference type="SUPFAM" id="SSF56496">
    <property type="entry name" value="Fibrinogen C-terminal domain-like"/>
    <property type="match status" value="1"/>
</dbReference>
<dbReference type="InParanoid" id="H2XR39"/>
<dbReference type="Pfam" id="PF00147">
    <property type="entry name" value="Fibrinogen_C"/>
    <property type="match status" value="1"/>
</dbReference>
<dbReference type="InterPro" id="IPR036056">
    <property type="entry name" value="Fibrinogen-like_C"/>
</dbReference>
<organism evidence="2 3">
    <name type="scientific">Ciona intestinalis</name>
    <name type="common">Transparent sea squirt</name>
    <name type="synonym">Ascidia intestinalis</name>
    <dbReference type="NCBI Taxonomy" id="7719"/>
    <lineage>
        <taxon>Eukaryota</taxon>
        <taxon>Metazoa</taxon>
        <taxon>Chordata</taxon>
        <taxon>Tunicata</taxon>
        <taxon>Ascidiacea</taxon>
        <taxon>Phlebobranchia</taxon>
        <taxon>Cionidae</taxon>
        <taxon>Ciona</taxon>
    </lineage>
</organism>
<dbReference type="InterPro" id="IPR050373">
    <property type="entry name" value="Fibrinogen_C-term_domain"/>
</dbReference>
<dbReference type="OMA" id="ICARYDE"/>
<name>H2XR39_CIOIN</name>
<keyword evidence="3" id="KW-1185">Reference proteome</keyword>
<dbReference type="STRING" id="7719.ENSCINP00000032123"/>
<dbReference type="GO" id="GO:0005615">
    <property type="term" value="C:extracellular space"/>
    <property type="evidence" value="ECO:0000318"/>
    <property type="project" value="GO_Central"/>
</dbReference>
<reference evidence="3" key="1">
    <citation type="journal article" date="2002" name="Science">
        <title>The draft genome of Ciona intestinalis: insights into chordate and vertebrate origins.</title>
        <authorList>
            <person name="Dehal P."/>
            <person name="Satou Y."/>
            <person name="Campbell R.K."/>
            <person name="Chapman J."/>
            <person name="Degnan B."/>
            <person name="De Tomaso A."/>
            <person name="Davidson B."/>
            <person name="Di Gregorio A."/>
            <person name="Gelpke M."/>
            <person name="Goodstein D.M."/>
            <person name="Harafuji N."/>
            <person name="Hastings K.E."/>
            <person name="Ho I."/>
            <person name="Hotta K."/>
            <person name="Huang W."/>
            <person name="Kawashima T."/>
            <person name="Lemaire P."/>
            <person name="Martinez D."/>
            <person name="Meinertzhagen I.A."/>
            <person name="Necula S."/>
            <person name="Nonaka M."/>
            <person name="Putnam N."/>
            <person name="Rash S."/>
            <person name="Saiga H."/>
            <person name="Satake M."/>
            <person name="Terry A."/>
            <person name="Yamada L."/>
            <person name="Wang H.G."/>
            <person name="Awazu S."/>
            <person name="Azumi K."/>
            <person name="Boore J."/>
            <person name="Branno M."/>
            <person name="Chin-Bow S."/>
            <person name="DeSantis R."/>
            <person name="Doyle S."/>
            <person name="Francino P."/>
            <person name="Keys D.N."/>
            <person name="Haga S."/>
            <person name="Hayashi H."/>
            <person name="Hino K."/>
            <person name="Imai K.S."/>
            <person name="Inaba K."/>
            <person name="Kano S."/>
            <person name="Kobayashi K."/>
            <person name="Kobayashi M."/>
            <person name="Lee B.I."/>
            <person name="Makabe K.W."/>
            <person name="Manohar C."/>
            <person name="Matassi G."/>
            <person name="Medina M."/>
            <person name="Mochizuki Y."/>
            <person name="Mount S."/>
            <person name="Morishita T."/>
            <person name="Miura S."/>
            <person name="Nakayama A."/>
            <person name="Nishizaka S."/>
            <person name="Nomoto H."/>
            <person name="Ohta F."/>
            <person name="Oishi K."/>
            <person name="Rigoutsos I."/>
            <person name="Sano M."/>
            <person name="Sasaki A."/>
            <person name="Sasakura Y."/>
            <person name="Shoguchi E."/>
            <person name="Shin-i T."/>
            <person name="Spagnuolo A."/>
            <person name="Stainier D."/>
            <person name="Suzuki M.M."/>
            <person name="Tassy O."/>
            <person name="Takatori N."/>
            <person name="Tokuoka M."/>
            <person name="Yagi K."/>
            <person name="Yoshizaki F."/>
            <person name="Wada S."/>
            <person name="Zhang C."/>
            <person name="Hyatt P.D."/>
            <person name="Larimer F."/>
            <person name="Detter C."/>
            <person name="Doggett N."/>
            <person name="Glavina T."/>
            <person name="Hawkins T."/>
            <person name="Richardson P."/>
            <person name="Lucas S."/>
            <person name="Kohara Y."/>
            <person name="Levine M."/>
            <person name="Satoh N."/>
            <person name="Rokhsar D.S."/>
        </authorList>
    </citation>
    <scope>NUCLEOTIDE SEQUENCE [LARGE SCALE GENOMIC DNA]</scope>
</reference>
<evidence type="ECO:0000313" key="2">
    <source>
        <dbReference type="Ensembl" id="ENSCINP00000032123.1"/>
    </source>
</evidence>
<evidence type="ECO:0000259" key="1">
    <source>
        <dbReference type="PROSITE" id="PS51406"/>
    </source>
</evidence>
<dbReference type="AlphaFoldDB" id="H2XR39"/>
<dbReference type="HOGENOM" id="CLU_038628_6_0_1"/>
<dbReference type="PANTHER" id="PTHR19143">
    <property type="entry name" value="FIBRINOGEN/TENASCIN/ANGIOPOEITIN"/>
    <property type="match status" value="1"/>
</dbReference>
<sequence>HQRYSSTTVFRSCNEYFVQGYTSNGTYEILLPNGKALNVSCYMEPGSGGWTFVQRRQNGSVDFYQDWANYTNGFGNLDGDFWLDIGLENLHLLTRNNKSALRIDIAMDCYYHDWIFSQNVQYSFFRVASAAEAYKLNVGGFNTSSMLGDSLTQSNGFSFSTYDKISDQIRSLNCPQPNHSGWWRHGCWYASINGVYTPCLMGNQYAGWDKYGHYGANYMAMMIKERE</sequence>
<dbReference type="Proteomes" id="UP000008144">
    <property type="component" value="Unassembled WGS sequence"/>
</dbReference>
<feature type="domain" description="Fibrinogen C-terminal" evidence="1">
    <location>
        <begin position="4"/>
        <end position="227"/>
    </location>
</feature>